<comment type="caution">
    <text evidence="1">The sequence shown here is derived from an EMBL/GenBank/DDBJ whole genome shotgun (WGS) entry which is preliminary data.</text>
</comment>
<accession>A0A9X3QVZ4</accession>
<protein>
    <submittedName>
        <fullName evidence="1">Uncharacterized protein</fullName>
    </submittedName>
</protein>
<organism evidence="1 2">
    <name type="scientific">Agrobacterium leguminum</name>
    <dbReference type="NCBI Taxonomy" id="2792015"/>
    <lineage>
        <taxon>Bacteria</taxon>
        <taxon>Pseudomonadati</taxon>
        <taxon>Pseudomonadota</taxon>
        <taxon>Alphaproteobacteria</taxon>
        <taxon>Hyphomicrobiales</taxon>
        <taxon>Rhizobiaceae</taxon>
        <taxon>Rhizobium/Agrobacterium group</taxon>
        <taxon>Agrobacterium</taxon>
    </lineage>
</organism>
<reference evidence="1" key="1">
    <citation type="submission" date="2022-12" db="EMBL/GenBank/DDBJ databases">
        <title>Draft genome sequences of 22 rhizogenic Agrobacterium biovar 1 strains, the causative agent of hairy root disease.</title>
        <authorList>
            <person name="Kim N."/>
            <person name="Vargas P."/>
            <person name="Rediers H."/>
        </authorList>
    </citation>
    <scope>NUCLEOTIDE SEQUENCE</scope>
    <source>
        <strain evidence="1">ST07.17.026</strain>
    </source>
</reference>
<keyword evidence="2" id="KW-1185">Reference proteome</keyword>
<evidence type="ECO:0000313" key="2">
    <source>
        <dbReference type="Proteomes" id="UP001151309"/>
    </source>
</evidence>
<dbReference type="EMBL" id="JAPZLT010000009">
    <property type="protein sequence ID" value="MCZ7911140.1"/>
    <property type="molecule type" value="Genomic_DNA"/>
</dbReference>
<name>A0A9X3QVZ4_9HYPH</name>
<sequence length="107" mass="12490">MTAVFRVLRFLRSRAAGLWRVAQRWISRFGMAVSGWDRPEKATKKLQKNCIFSGKKFCGVIFVPSMIWPRAQHVPPRSPFFTDYGGSGPVCRMRQGMKWKFCSEKWE</sequence>
<evidence type="ECO:0000313" key="1">
    <source>
        <dbReference type="EMBL" id="MCZ7911140.1"/>
    </source>
</evidence>
<proteinExistence type="predicted"/>
<dbReference type="AlphaFoldDB" id="A0A9X3QVZ4"/>
<gene>
    <name evidence="1" type="ORF">O9X94_17605</name>
</gene>
<dbReference type="Proteomes" id="UP001151309">
    <property type="component" value="Unassembled WGS sequence"/>
</dbReference>